<evidence type="ECO:0000313" key="2">
    <source>
        <dbReference type="EMBL" id="GCC44607.1"/>
    </source>
</evidence>
<proteinExistence type="predicted"/>
<comment type="caution">
    <text evidence="2">The sequence shown here is derived from an EMBL/GenBank/DDBJ whole genome shotgun (WGS) entry which is preliminary data.</text>
</comment>
<dbReference type="AlphaFoldDB" id="A0A401TPM9"/>
<reference evidence="2 3" key="1">
    <citation type="journal article" date="2018" name="Nat. Ecol. Evol.">
        <title>Shark genomes provide insights into elasmobranch evolution and the origin of vertebrates.</title>
        <authorList>
            <person name="Hara Y"/>
            <person name="Yamaguchi K"/>
            <person name="Onimaru K"/>
            <person name="Kadota M"/>
            <person name="Koyanagi M"/>
            <person name="Keeley SD"/>
            <person name="Tatsumi K"/>
            <person name="Tanaka K"/>
            <person name="Motone F"/>
            <person name="Kageyama Y"/>
            <person name="Nozu R"/>
            <person name="Adachi N"/>
            <person name="Nishimura O"/>
            <person name="Nakagawa R"/>
            <person name="Tanegashima C"/>
            <person name="Kiyatake I"/>
            <person name="Matsumoto R"/>
            <person name="Murakumo K"/>
            <person name="Nishida K"/>
            <person name="Terakita A"/>
            <person name="Kuratani S"/>
            <person name="Sato K"/>
            <person name="Hyodo S Kuraku.S."/>
        </authorList>
    </citation>
    <scope>NUCLEOTIDE SEQUENCE [LARGE SCALE GENOMIC DNA]</scope>
</reference>
<feature type="region of interest" description="Disordered" evidence="1">
    <location>
        <begin position="1"/>
        <end position="76"/>
    </location>
</feature>
<keyword evidence="3" id="KW-1185">Reference proteome</keyword>
<dbReference type="EMBL" id="BEZZ01136029">
    <property type="protein sequence ID" value="GCC44607.1"/>
    <property type="molecule type" value="Genomic_DNA"/>
</dbReference>
<evidence type="ECO:0000256" key="1">
    <source>
        <dbReference type="SAM" id="MobiDB-lite"/>
    </source>
</evidence>
<gene>
    <name evidence="2" type="ORF">chiPu_0028628</name>
</gene>
<name>A0A401TPM9_CHIPU</name>
<evidence type="ECO:0000313" key="3">
    <source>
        <dbReference type="Proteomes" id="UP000287033"/>
    </source>
</evidence>
<feature type="compositionally biased region" description="Pro residues" evidence="1">
    <location>
        <begin position="60"/>
        <end position="70"/>
    </location>
</feature>
<accession>A0A401TPM9</accession>
<protein>
    <submittedName>
        <fullName evidence="2">Uncharacterized protein</fullName>
    </submittedName>
</protein>
<dbReference type="Proteomes" id="UP000287033">
    <property type="component" value="Unassembled WGS sequence"/>
</dbReference>
<sequence>MAATVPLRRNRPGTKAQVKGQHHGVPCVIFHSRSGPGTGPLGSRSLRRSQGGAETATPFHPAPHGSPPPSRGSRLL</sequence>
<organism evidence="2 3">
    <name type="scientific">Chiloscyllium punctatum</name>
    <name type="common">Brownbanded bambooshark</name>
    <name type="synonym">Hemiscyllium punctatum</name>
    <dbReference type="NCBI Taxonomy" id="137246"/>
    <lineage>
        <taxon>Eukaryota</taxon>
        <taxon>Metazoa</taxon>
        <taxon>Chordata</taxon>
        <taxon>Craniata</taxon>
        <taxon>Vertebrata</taxon>
        <taxon>Chondrichthyes</taxon>
        <taxon>Elasmobranchii</taxon>
        <taxon>Galeomorphii</taxon>
        <taxon>Galeoidea</taxon>
        <taxon>Orectolobiformes</taxon>
        <taxon>Hemiscylliidae</taxon>
        <taxon>Chiloscyllium</taxon>
    </lineage>
</organism>